<feature type="disulfide bond" evidence="4">
    <location>
        <begin position="1809"/>
        <end position="1819"/>
    </location>
</feature>
<dbReference type="PROSITE" id="PS50025">
    <property type="entry name" value="LAM_G_DOMAIN"/>
    <property type="match status" value="3"/>
</dbReference>
<feature type="domain" description="EGF-like" evidence="9">
    <location>
        <begin position="1843"/>
        <end position="1879"/>
    </location>
</feature>
<feature type="disulfide bond" evidence="4">
    <location>
        <begin position="1734"/>
        <end position="1744"/>
    </location>
</feature>
<feature type="domain" description="EGF-like" evidence="9">
    <location>
        <begin position="1730"/>
        <end position="1766"/>
    </location>
</feature>
<feature type="disulfide bond" evidence="4">
    <location>
        <begin position="1984"/>
        <end position="1993"/>
    </location>
</feature>
<dbReference type="PANTHER" id="PTHR24033">
    <property type="entry name" value="EGF-LIKE DOMAIN-CONTAINING PROTEIN"/>
    <property type="match status" value="1"/>
</dbReference>
<evidence type="ECO:0000259" key="8">
    <source>
        <dbReference type="PROSITE" id="PS50025"/>
    </source>
</evidence>
<dbReference type="SUPFAM" id="SSF49899">
    <property type="entry name" value="Concanavalin A-like lectins/glucanases"/>
    <property type="match status" value="6"/>
</dbReference>
<feature type="domain" description="Laminin G" evidence="8">
    <location>
        <begin position="19"/>
        <end position="208"/>
    </location>
</feature>
<dbReference type="PROSITE" id="PS50294">
    <property type="entry name" value="WD_REPEATS_REGION"/>
    <property type="match status" value="2"/>
</dbReference>
<dbReference type="SMART" id="SM00181">
    <property type="entry name" value="EGF"/>
    <property type="match status" value="10"/>
</dbReference>
<dbReference type="Pfam" id="PF00008">
    <property type="entry name" value="EGF"/>
    <property type="match status" value="2"/>
</dbReference>
<feature type="disulfide bond" evidence="4">
    <location>
        <begin position="1869"/>
        <end position="1878"/>
    </location>
</feature>
<evidence type="ECO:0000313" key="10">
    <source>
        <dbReference type="EMBL" id="CAF0806224.1"/>
    </source>
</evidence>
<evidence type="ECO:0000256" key="4">
    <source>
        <dbReference type="PROSITE-ProRule" id="PRU00076"/>
    </source>
</evidence>
<keyword evidence="7" id="KW-0732">Signal</keyword>
<dbReference type="CDD" id="cd00110">
    <property type="entry name" value="LamG"/>
    <property type="match status" value="5"/>
</dbReference>
<dbReference type="InterPro" id="IPR051830">
    <property type="entry name" value="NOTCH_homolog"/>
</dbReference>
<dbReference type="PROSITE" id="PS00678">
    <property type="entry name" value="WD_REPEATS_1"/>
    <property type="match status" value="1"/>
</dbReference>
<dbReference type="Pfam" id="PF02210">
    <property type="entry name" value="Laminin_G_2"/>
    <property type="match status" value="5"/>
</dbReference>
<feature type="disulfide bond" evidence="4">
    <location>
        <begin position="1793"/>
        <end position="1802"/>
    </location>
</feature>
<dbReference type="EMBL" id="CAJNOQ010000483">
    <property type="protein sequence ID" value="CAF0806224.1"/>
    <property type="molecule type" value="Genomic_DNA"/>
</dbReference>
<evidence type="ECO:0000256" key="2">
    <source>
        <dbReference type="ARBA" id="ARBA00022737"/>
    </source>
</evidence>
<dbReference type="SUPFAM" id="SSF57184">
    <property type="entry name" value="Growth factor receptor domain"/>
    <property type="match status" value="1"/>
</dbReference>
<name>A0A813TAB1_9BILA</name>
<comment type="caution">
    <text evidence="4">Lacks conserved residue(s) required for the propagation of feature annotation.</text>
</comment>
<dbReference type="PROSITE" id="PS01186">
    <property type="entry name" value="EGF_2"/>
    <property type="match status" value="7"/>
</dbReference>
<dbReference type="InterPro" id="IPR013320">
    <property type="entry name" value="ConA-like_dom_sf"/>
</dbReference>
<evidence type="ECO:0000256" key="3">
    <source>
        <dbReference type="ARBA" id="ARBA00023157"/>
    </source>
</evidence>
<feature type="repeat" description="WD" evidence="6">
    <location>
        <begin position="2554"/>
        <end position="2595"/>
    </location>
</feature>
<keyword evidence="4" id="KW-0245">EGF-like domain</keyword>
<dbReference type="SMART" id="SM00282">
    <property type="entry name" value="LamG"/>
    <property type="match status" value="6"/>
</dbReference>
<dbReference type="Gene3D" id="2.10.25.10">
    <property type="entry name" value="Laminin"/>
    <property type="match status" value="7"/>
</dbReference>
<keyword evidence="11" id="KW-1185">Reference proteome</keyword>
<evidence type="ECO:0000256" key="1">
    <source>
        <dbReference type="ARBA" id="ARBA00022574"/>
    </source>
</evidence>
<dbReference type="SUPFAM" id="SSF50998">
    <property type="entry name" value="Quinoprotein alcohol dehydrogenase-like"/>
    <property type="match status" value="1"/>
</dbReference>
<keyword evidence="1 6" id="KW-0853">WD repeat</keyword>
<dbReference type="SMART" id="SM00320">
    <property type="entry name" value="WD40"/>
    <property type="match status" value="5"/>
</dbReference>
<dbReference type="Proteomes" id="UP000663829">
    <property type="component" value="Unassembled WGS sequence"/>
</dbReference>
<dbReference type="InterPro" id="IPR001680">
    <property type="entry name" value="WD40_rpt"/>
</dbReference>
<evidence type="ECO:0000256" key="6">
    <source>
        <dbReference type="PROSITE-ProRule" id="PRU00221"/>
    </source>
</evidence>
<evidence type="ECO:0000256" key="5">
    <source>
        <dbReference type="PROSITE-ProRule" id="PRU00122"/>
    </source>
</evidence>
<evidence type="ECO:0000256" key="7">
    <source>
        <dbReference type="SAM" id="SignalP"/>
    </source>
</evidence>
<dbReference type="CDD" id="cd00054">
    <property type="entry name" value="EGF_CA"/>
    <property type="match status" value="5"/>
</dbReference>
<dbReference type="PANTHER" id="PTHR24033:SF232">
    <property type="entry name" value="LAMININ SUBUNIT GAMMA-2-RELATED"/>
    <property type="match status" value="1"/>
</dbReference>
<dbReference type="SUPFAM" id="SSF57196">
    <property type="entry name" value="EGF/Laminin"/>
    <property type="match status" value="5"/>
</dbReference>
<dbReference type="PROSITE" id="PS00022">
    <property type="entry name" value="EGF_1"/>
    <property type="match status" value="8"/>
</dbReference>
<feature type="disulfide bond" evidence="4">
    <location>
        <begin position="1716"/>
        <end position="1725"/>
    </location>
</feature>
<feature type="domain" description="EGF-like" evidence="9">
    <location>
        <begin position="1805"/>
        <end position="1841"/>
    </location>
</feature>
<sequence length="2676" mass="299968">MMLINFFVYLIFQQINIVQLLHFQNSSTFVIYPSLQLCDNGSFSFEFRTTNRDGLLFYTDNSNVNGDYISVEITNGKLLIEQQLMNYHPSQIYIGTNLNNDKWYKIVYKRKNIEIEILLYSVALRNMESQTLMINENLLFGNETINSDVYLGGYPELLRSFNHKSIIPFNGYIRNLRYGICGCSESVQRPLYSTTTDSEYCEIYSNVCGKHCECLSVDEEPRYQCDCSNKTCGSSKTIQFKVDFSSAEFVSKNAASSFYYTTESGFPNSLHVAKQGIISNEDGIHIESENGLITFSPVYSQQLLNCTWDLNQCPKEIFLTWVLSIDNDVIIDLYPSTKTIFAQKFSNDLSIIVTLINNTILRFDIWISANKVLRVELKSFTFNEKLLIKLVYRLNESLSLFLFGRLIEYTNTVINEEHRQIWTGFLSFNFGRYSSLPSAKFRVWSLTWLYDQTKYNFELGKNSSSDLLNMLNNNVDIKIIVAGLFDINIIIPDIKLYGSASIKQDEETSASQFLHLDGLNASAEFLIDNRLQTTVKLNHTIVFNIVFRLGSKSNHLINSYFLLHGNGLELYYELLTLTLTIRFVVASDNQTYECVLSNITTTHQWYTLLIEFNNQRGLIVYLNDILIEQNNPSVNIQSIYEIINNNEKESSNIIIAKSKYDNMYENNAKIDIKSLVILDINGQVDLSAIKLNLSKLVRSFMSSAGDLSKSIPKTVSEYPTPKHLRIKYLTDEEEYAPSETLSFAVRTNQQGKMTVLSGYSFENNVNYYCELDNGQPKVLFTRENWPDIILTSSPTLKLLNDDKWHRIGIERVDKKFRFEIDNVMQSEVQLPDAWQIKSNIFIGAELIPSPNEDFEGKIGDMVVANMGRSLSFQEEAADLDDDSSTQPLSISTTTIKDDKIFVLVDMDPEMTISFSPSDDDAIFIPGIQTNFNSFSLTFQTYINSTILASLINDIYFIGLEIDIDGILNLIVRDHINSSSRLRMTRVNDGREYTIELRNNHRKQSNIIEAWLNERSPQKSIIEVNNPFYVKDIILGSRLGNFPFTARNKFIGCIRNPKLNLVKVNIPTIAKSRRDCVNVMASITTKQQQHHVIDDYYIRESISFREQDRPISFLFSDNDQREFKLLSLTFVTFESNGILFSLADKSYDNFFTLSIRNGILYATCDDHTRKRYTFSLNRTVNDGIEHQIIIKNTQEKDYIELDKVKYFLPFNLIVPFYVNSIYFGQIDGFARQRYELEGENFVGCLKDVLFNEKPLIRRDQINDLSRLSTLCRLTYRPRKNVISYVSPDVSFSMRDRRDVIELNVKGNDEFYYCQLPIKTTVKNAVISSLYSNEDNRGIVVYVKDGKVQLKYYPPNGKAKLLYSDNSTVSDGAQHRVIVTRNAASPTITMKSNNNIDPAHENMYIQIDKRSAVVPLPERSPLFFDVVTLGGPYRLIYDPDYANVGTYTGCFANITYNRHPLLPEGVLKPDRYDCFYQSGMLCDRQRPCNLQPLPVVPTSIAQAPLLPLAQFCGQTDCSMVCTPKPVDIGSTGLVRYSVQIGPAQQEQISFTIYTNSPNSTLYVSRDGTTQVSITIVNYHPKFLIQHGNSINTYDFPGKLTNAQWHVLKCQRERNSLNLTLDYQSKYYGNIATYFSLFGDKKIHICGANYYGYVQDIMLTADNRRENVIQNCIRNPSLIEVDSGVAWNVHAPIEAPCATVNCQNGGYCIPAPTGPFCNCPTFYTGLRCESSVSVDPCTSYPCGQGSCRKDRNQQPYCECYSGYTGSRCETREDPCARLTCNNGRCEADRNTAYCRCYTGWTGHECATPADICSQTNCNYGTCINEPDGQYRCECLSGYEGRNCERQVDPCLSYACYNEGVCIVQNGQPLCRCTYGYTGHDCSQTQDVDPCLSYACYNEGVCIVQNGQPLCRCTYGYTGHDCSQTQDVDPCLRYDCYGGTCQNDGGTARCICPTGRVGSRCEVDVCQAYPCQNGGRCIAEGSSRRCECYPPYHGEDCRETPPTDPCLGMNCNHGTCRGGYCECQREYSGTYCDIPVDVCAGINCGYYGDCHEGRCICRDGYSGLYCDISPPTVTTTETPGTIGVPLRTGIPVPSPPALRSKNGQLIDYGRIGGAREKHIGFILAIASAFMLLPLAAILAARKCADGMCFPGGPAATQGYIPVKIGTSAVSQTEGGRGTRHLPLTDERLAQGKANIEEAAGGRTETERIERIHEGIHPDQYSSGAFAYPTMSSSSRFGDAFREQAHQNASYSERKERIIDSTYGAEGLVYQPPPVGDFGFGVPYGVRVAGGMDGYRVNETLESWEGTGGYAMNSMFGATGGENMTTDYELSNINTVSMTPNGKYAIVGQSQGPPQIWDAVNGQLVSSLQGSCNNCTKVALACSGTLLVGLASDGLDAQPCVLQIWDVNTGKPVQLTHQIKCATFTLSNNSNSLVMAGNQKYGHGISVGILDLINSELTKEIKSDTNQSYGNTPSFIALTPDERFAIVGCQANGNTNYVVFDLTTNQELVQPLSISLDCDPKCSIVLSNDQVLTGTRSGQLVLWDIPSCNRTGSLTENGQQAHRDRITDVKLSPDKQFLVSASADGTAKVWDANTKELISKLTGHKREITCACISTNQLVATGSKDQTICLWRLQTGQNASTMPIGMVPIDLHVAAHNRTIVAIGDNNERQLLMLRIVAIQR</sequence>
<dbReference type="InterPro" id="IPR019775">
    <property type="entry name" value="WD40_repeat_CS"/>
</dbReference>
<dbReference type="InterPro" id="IPR001881">
    <property type="entry name" value="EGF-like_Ca-bd_dom"/>
</dbReference>
<feature type="disulfide bond" evidence="5">
    <location>
        <begin position="1243"/>
        <end position="1270"/>
    </location>
</feature>
<feature type="domain" description="Laminin G" evidence="8">
    <location>
        <begin position="911"/>
        <end position="1075"/>
    </location>
</feature>
<keyword evidence="2" id="KW-0677">Repeat</keyword>
<dbReference type="Pfam" id="PF00400">
    <property type="entry name" value="WD40"/>
    <property type="match status" value="2"/>
</dbReference>
<feature type="signal peptide" evidence="7">
    <location>
        <begin position="1"/>
        <end position="17"/>
    </location>
</feature>
<dbReference type="SMART" id="SM00179">
    <property type="entry name" value="EGF_CA"/>
    <property type="match status" value="8"/>
</dbReference>
<keyword evidence="3 4" id="KW-1015">Disulfide bond</keyword>
<feature type="domain" description="EGF-like" evidence="9">
    <location>
        <begin position="1883"/>
        <end position="1919"/>
    </location>
</feature>
<evidence type="ECO:0000259" key="9">
    <source>
        <dbReference type="PROSITE" id="PS50026"/>
    </source>
</evidence>
<accession>A0A813TAB1</accession>
<dbReference type="Gene3D" id="2.130.10.10">
    <property type="entry name" value="YVTN repeat-like/Quinoprotein amine dehydrogenase"/>
    <property type="match status" value="2"/>
</dbReference>
<dbReference type="InterPro" id="IPR011047">
    <property type="entry name" value="Quinoprotein_ADH-like_sf"/>
</dbReference>
<organism evidence="10 11">
    <name type="scientific">Didymodactylos carnosus</name>
    <dbReference type="NCBI Taxonomy" id="1234261"/>
    <lineage>
        <taxon>Eukaryota</taxon>
        <taxon>Metazoa</taxon>
        <taxon>Spiralia</taxon>
        <taxon>Gnathifera</taxon>
        <taxon>Rotifera</taxon>
        <taxon>Eurotatoria</taxon>
        <taxon>Bdelloidea</taxon>
        <taxon>Philodinida</taxon>
        <taxon>Philodinidae</taxon>
        <taxon>Didymodactylos</taxon>
    </lineage>
</organism>
<dbReference type="InterPro" id="IPR001791">
    <property type="entry name" value="Laminin_G"/>
</dbReference>
<feature type="domain" description="EGF-like" evidence="9">
    <location>
        <begin position="1768"/>
        <end position="1803"/>
    </location>
</feature>
<feature type="disulfide bond" evidence="4">
    <location>
        <begin position="1831"/>
        <end position="1840"/>
    </location>
</feature>
<protein>
    <submittedName>
        <fullName evidence="10">Uncharacterized protein</fullName>
    </submittedName>
</protein>
<feature type="repeat" description="WD" evidence="6">
    <location>
        <begin position="2596"/>
        <end position="2636"/>
    </location>
</feature>
<feature type="domain" description="EGF-like" evidence="9">
    <location>
        <begin position="1690"/>
        <end position="1726"/>
    </location>
</feature>
<comment type="caution">
    <text evidence="10">The sequence shown here is derived from an EMBL/GenBank/DDBJ whole genome shotgun (WGS) entry which is preliminary data.</text>
</comment>
<feature type="domain" description="EGF-like" evidence="9">
    <location>
        <begin position="1958"/>
        <end position="1994"/>
    </location>
</feature>
<feature type="chain" id="PRO_5032756000" evidence="7">
    <location>
        <begin position="18"/>
        <end position="2676"/>
    </location>
</feature>
<evidence type="ECO:0000313" key="11">
    <source>
        <dbReference type="Proteomes" id="UP000663829"/>
    </source>
</evidence>
<dbReference type="InterPro" id="IPR009030">
    <property type="entry name" value="Growth_fac_rcpt_cys_sf"/>
</dbReference>
<gene>
    <name evidence="10" type="ORF">GPM918_LOCUS3787</name>
</gene>
<feature type="domain" description="Laminin G" evidence="8">
    <location>
        <begin position="1100"/>
        <end position="1270"/>
    </location>
</feature>
<feature type="disulfide bond" evidence="4">
    <location>
        <begin position="1756"/>
        <end position="1765"/>
    </location>
</feature>
<dbReference type="GO" id="GO:0005509">
    <property type="term" value="F:calcium ion binding"/>
    <property type="evidence" value="ECO:0007669"/>
    <property type="project" value="InterPro"/>
</dbReference>
<dbReference type="InterPro" id="IPR015943">
    <property type="entry name" value="WD40/YVTN_repeat-like_dom_sf"/>
</dbReference>
<dbReference type="PROSITE" id="PS50026">
    <property type="entry name" value="EGF_3"/>
    <property type="match status" value="7"/>
</dbReference>
<feature type="disulfide bond" evidence="4">
    <location>
        <begin position="1909"/>
        <end position="1918"/>
    </location>
</feature>
<dbReference type="InterPro" id="IPR000742">
    <property type="entry name" value="EGF"/>
</dbReference>
<reference evidence="10" key="1">
    <citation type="submission" date="2021-02" db="EMBL/GenBank/DDBJ databases">
        <authorList>
            <person name="Nowell W R."/>
        </authorList>
    </citation>
    <scope>NUCLEOTIDE SEQUENCE</scope>
</reference>
<feature type="disulfide bond" evidence="4">
    <location>
        <begin position="1772"/>
        <end position="1782"/>
    </location>
</feature>
<dbReference type="PROSITE" id="PS50082">
    <property type="entry name" value="WD_REPEATS_2"/>
    <property type="match status" value="2"/>
</dbReference>
<proteinExistence type="predicted"/>
<dbReference type="Gene3D" id="2.60.120.200">
    <property type="match status" value="6"/>
</dbReference>